<protein>
    <submittedName>
        <fullName evidence="2">Extracellular solute-binding protein</fullName>
    </submittedName>
</protein>
<accession>A0ABT5JFA3</accession>
<dbReference type="PROSITE" id="PS51318">
    <property type="entry name" value="TAT"/>
    <property type="match status" value="1"/>
</dbReference>
<keyword evidence="3" id="KW-1185">Reference proteome</keyword>
<reference evidence="2" key="2">
    <citation type="submission" date="2023-02" db="EMBL/GenBank/DDBJ databases">
        <authorList>
            <person name="Rayyan A."/>
            <person name="Meyer T."/>
            <person name="Kyndt J.A."/>
        </authorList>
    </citation>
    <scope>NUCLEOTIDE SEQUENCE</scope>
    <source>
        <strain evidence="2">DSM 9987</strain>
    </source>
</reference>
<keyword evidence="1" id="KW-0732">Signal</keyword>
<evidence type="ECO:0000313" key="3">
    <source>
        <dbReference type="Proteomes" id="UP001165652"/>
    </source>
</evidence>
<dbReference type="RefSeq" id="WP_272779080.1">
    <property type="nucleotide sequence ID" value="NZ_JAQQLI010000040.1"/>
</dbReference>
<dbReference type="EMBL" id="JAQQLI010000040">
    <property type="protein sequence ID" value="MDC7788242.1"/>
    <property type="molecule type" value="Genomic_DNA"/>
</dbReference>
<gene>
    <name evidence="2" type="ORF">PQJ73_21345</name>
</gene>
<evidence type="ECO:0000256" key="1">
    <source>
        <dbReference type="ARBA" id="ARBA00022729"/>
    </source>
</evidence>
<dbReference type="PANTHER" id="PTHR30006">
    <property type="entry name" value="THIAMINE-BINDING PERIPLASMIC PROTEIN-RELATED"/>
    <property type="match status" value="1"/>
</dbReference>
<organism evidence="2 3">
    <name type="scientific">Rhodoplanes tepidamans</name>
    <name type="common">Rhodoplanes cryptolactis</name>
    <dbReference type="NCBI Taxonomy" id="200616"/>
    <lineage>
        <taxon>Bacteria</taxon>
        <taxon>Pseudomonadati</taxon>
        <taxon>Pseudomonadota</taxon>
        <taxon>Alphaproteobacteria</taxon>
        <taxon>Hyphomicrobiales</taxon>
        <taxon>Nitrobacteraceae</taxon>
        <taxon>Rhodoplanes</taxon>
    </lineage>
</organism>
<evidence type="ECO:0000313" key="2">
    <source>
        <dbReference type="EMBL" id="MDC7788242.1"/>
    </source>
</evidence>
<dbReference type="Gene3D" id="3.40.190.10">
    <property type="entry name" value="Periplasmic binding protein-like II"/>
    <property type="match status" value="2"/>
</dbReference>
<comment type="caution">
    <text evidence="2">The sequence shown here is derived from an EMBL/GenBank/DDBJ whole genome shotgun (WGS) entry which is preliminary data.</text>
</comment>
<sequence length="356" mass="38068">MTRDLRPIRRGLSRRSVLQLGGGAVAGAVAGIACPAVVRAAPREIVVGGPAGAARYLNADVFPVIEKKLDAKILYEGTNSLTNLQKMQADKASPKMSVVIMDDPVMIPAAAEGLITPMTASAVPNLGRLVPGAVHRDGLWANYQKPWAGIAFSTRRMKQPPARWADLWDARYGQKVIVPSIQNTEGYWTLLVAAHLETGKPFKEAQYEIDAAFRKLKSLKPNLLSVYTNAPQAINLLEQGEAWMIGGQFSAYTLIRKAEGSPVDLAIPAEGGFAMPSGIAKVKGAPADGLADAVIDAVLSPEIQSILATRAFVAPTNPAATTPAGFPDSAALFAPDWAFFAKERAGWTERWIKEMA</sequence>
<proteinExistence type="predicted"/>
<reference evidence="2" key="1">
    <citation type="journal article" date="2023" name="Microbiol Resour">
        <title>Genome Sequences of Rhodoplanes serenus and Two Thermotolerant Strains, Rhodoplanes tepidamans and 'Rhodoplanes cryptolactis,' Further Refine the Genus.</title>
        <authorList>
            <person name="Rayyan A.A."/>
            <person name="Kyndt J.A."/>
        </authorList>
    </citation>
    <scope>NUCLEOTIDE SEQUENCE</scope>
    <source>
        <strain evidence="2">DSM 9987</strain>
    </source>
</reference>
<dbReference type="PANTHER" id="PTHR30006:SF2">
    <property type="entry name" value="ABC TRANSPORTER SUBSTRATE-BINDING PROTEIN"/>
    <property type="match status" value="1"/>
</dbReference>
<dbReference type="InterPro" id="IPR006311">
    <property type="entry name" value="TAT_signal"/>
</dbReference>
<dbReference type="Pfam" id="PF13343">
    <property type="entry name" value="SBP_bac_6"/>
    <property type="match status" value="1"/>
</dbReference>
<dbReference type="Proteomes" id="UP001165652">
    <property type="component" value="Unassembled WGS sequence"/>
</dbReference>
<name>A0ABT5JFA3_RHOTP</name>
<dbReference type="SUPFAM" id="SSF53850">
    <property type="entry name" value="Periplasmic binding protein-like II"/>
    <property type="match status" value="1"/>
</dbReference>
<dbReference type="PROSITE" id="PS51257">
    <property type="entry name" value="PROKAR_LIPOPROTEIN"/>
    <property type="match status" value="1"/>
</dbReference>